<feature type="compositionally biased region" description="Low complexity" evidence="1">
    <location>
        <begin position="59"/>
        <end position="74"/>
    </location>
</feature>
<accession>A0ABY5KZY6</accession>
<reference evidence="2 3" key="1">
    <citation type="submission" date="2022-07" db="EMBL/GenBank/DDBJ databases">
        <title>Novel species in genus cellulomonas.</title>
        <authorList>
            <person name="Ye L."/>
        </authorList>
    </citation>
    <scope>NUCLEOTIDE SEQUENCE [LARGE SCALE GENOMIC DNA]</scope>
    <source>
        <strain evidence="3">zg-Y338</strain>
    </source>
</reference>
<protein>
    <submittedName>
        <fullName evidence="2">Uncharacterized protein</fullName>
    </submittedName>
</protein>
<evidence type="ECO:0000313" key="3">
    <source>
        <dbReference type="Proteomes" id="UP001316189"/>
    </source>
</evidence>
<dbReference type="Proteomes" id="UP001316189">
    <property type="component" value="Chromosome"/>
</dbReference>
<sequence>MPSTDSRRRAGRAALFAGTGAAVLVAVLVGALALAQRGSTDDADATPAPTSSVPARTDASASPPVASPSATWPADVSEADLRTSLGTVSAVWLGVWPDEGSAPALPSEAELAERGYEPSPIPVACLDGSVEQLGLDPARDFWGWPLYFRAAEDAQAFTELWGQPVEGVTEGSIACDWG</sequence>
<proteinExistence type="predicted"/>
<evidence type="ECO:0000256" key="1">
    <source>
        <dbReference type="SAM" id="MobiDB-lite"/>
    </source>
</evidence>
<dbReference type="RefSeq" id="WP_227568533.1">
    <property type="nucleotide sequence ID" value="NZ_CP101988.1"/>
</dbReference>
<dbReference type="PROSITE" id="PS51318">
    <property type="entry name" value="TAT"/>
    <property type="match status" value="1"/>
</dbReference>
<feature type="region of interest" description="Disordered" evidence="1">
    <location>
        <begin position="38"/>
        <end position="74"/>
    </location>
</feature>
<dbReference type="InterPro" id="IPR006311">
    <property type="entry name" value="TAT_signal"/>
</dbReference>
<gene>
    <name evidence="2" type="ORF">NP064_00185</name>
</gene>
<organism evidence="2 3">
    <name type="scientific">Cellulomonas chengniuliangii</name>
    <dbReference type="NCBI Taxonomy" id="2968084"/>
    <lineage>
        <taxon>Bacteria</taxon>
        <taxon>Bacillati</taxon>
        <taxon>Actinomycetota</taxon>
        <taxon>Actinomycetes</taxon>
        <taxon>Micrococcales</taxon>
        <taxon>Cellulomonadaceae</taxon>
        <taxon>Cellulomonas</taxon>
    </lineage>
</organism>
<evidence type="ECO:0000313" key="2">
    <source>
        <dbReference type="EMBL" id="UUI75388.1"/>
    </source>
</evidence>
<keyword evidence="3" id="KW-1185">Reference proteome</keyword>
<dbReference type="EMBL" id="CP101988">
    <property type="protein sequence ID" value="UUI75388.1"/>
    <property type="molecule type" value="Genomic_DNA"/>
</dbReference>
<name>A0ABY5KZY6_9CELL</name>